<reference evidence="2" key="1">
    <citation type="journal article" date="2023" name="Proc. Natl. Acad. Sci. U.S.A.">
        <title>Genomic and structural basis for evolution of tropane alkaloid biosynthesis.</title>
        <authorList>
            <person name="Wanga Y.-J."/>
            <person name="Taina T."/>
            <person name="Yua J.-Y."/>
            <person name="Lia J."/>
            <person name="Xua B."/>
            <person name="Chenc J."/>
            <person name="D'Auriad J.C."/>
            <person name="Huanga J.-P."/>
            <person name="Huanga S.-X."/>
        </authorList>
    </citation>
    <scope>NUCLEOTIDE SEQUENCE [LARGE SCALE GENOMIC DNA]</scope>
    <source>
        <strain evidence="2">cv. KIB-2019</strain>
    </source>
</reference>
<dbReference type="EMBL" id="JAJAGQ010000005">
    <property type="protein sequence ID" value="KAJ8563701.1"/>
    <property type="molecule type" value="Genomic_DNA"/>
</dbReference>
<dbReference type="Proteomes" id="UP001152561">
    <property type="component" value="Unassembled WGS sequence"/>
</dbReference>
<sequence length="76" mass="8404">MLGVMTVVEAEPIDEDTNFVCGATANNEKIHSQKNSKIQKIIKDYGITRDILVQQFGLTRKDAAISLKVSTSTLKH</sequence>
<protein>
    <submittedName>
        <fullName evidence="1">Uncharacterized protein</fullName>
    </submittedName>
</protein>
<evidence type="ECO:0000313" key="1">
    <source>
        <dbReference type="EMBL" id="KAJ8563701.1"/>
    </source>
</evidence>
<name>A0A9Q1MN28_9SOLA</name>
<evidence type="ECO:0000313" key="2">
    <source>
        <dbReference type="Proteomes" id="UP001152561"/>
    </source>
</evidence>
<keyword evidence="2" id="KW-1185">Reference proteome</keyword>
<dbReference type="OrthoDB" id="1740180at2759"/>
<organism evidence="1 2">
    <name type="scientific">Anisodus acutangulus</name>
    <dbReference type="NCBI Taxonomy" id="402998"/>
    <lineage>
        <taxon>Eukaryota</taxon>
        <taxon>Viridiplantae</taxon>
        <taxon>Streptophyta</taxon>
        <taxon>Embryophyta</taxon>
        <taxon>Tracheophyta</taxon>
        <taxon>Spermatophyta</taxon>
        <taxon>Magnoliopsida</taxon>
        <taxon>eudicotyledons</taxon>
        <taxon>Gunneridae</taxon>
        <taxon>Pentapetalae</taxon>
        <taxon>asterids</taxon>
        <taxon>lamiids</taxon>
        <taxon>Solanales</taxon>
        <taxon>Solanaceae</taxon>
        <taxon>Solanoideae</taxon>
        <taxon>Hyoscyameae</taxon>
        <taxon>Anisodus</taxon>
    </lineage>
</organism>
<dbReference type="AlphaFoldDB" id="A0A9Q1MN28"/>
<gene>
    <name evidence="1" type="ORF">K7X08_032153</name>
</gene>
<accession>A0A9Q1MN28</accession>
<comment type="caution">
    <text evidence="1">The sequence shown here is derived from an EMBL/GenBank/DDBJ whole genome shotgun (WGS) entry which is preliminary data.</text>
</comment>
<proteinExistence type="predicted"/>